<evidence type="ECO:0000259" key="18">
    <source>
        <dbReference type="PROSITE" id="PS51192"/>
    </source>
</evidence>
<comment type="subcellular location">
    <subcellularLocation>
        <location evidence="1">Cytoplasm</location>
        <location evidence="1">Cytoskeleton</location>
    </subcellularLocation>
</comment>
<dbReference type="SUPFAM" id="SSF49879">
    <property type="entry name" value="SMAD/FHA domain"/>
    <property type="match status" value="1"/>
</dbReference>
<feature type="coiled-coil region" evidence="15">
    <location>
        <begin position="1127"/>
        <end position="1208"/>
    </location>
</feature>
<dbReference type="Pfam" id="PF04438">
    <property type="entry name" value="zf-HIT"/>
    <property type="match status" value="1"/>
</dbReference>
<keyword evidence="9 13" id="KW-0067">ATP-binding</keyword>
<evidence type="ECO:0000256" key="11">
    <source>
        <dbReference type="ARBA" id="ARBA00023175"/>
    </source>
</evidence>
<dbReference type="InterPro" id="IPR019821">
    <property type="entry name" value="Kinesin_motor_CS"/>
</dbReference>
<feature type="non-terminal residue" evidence="21">
    <location>
        <position position="1718"/>
    </location>
</feature>
<proteinExistence type="inferred from homology"/>
<dbReference type="SUPFAM" id="SSF52540">
    <property type="entry name" value="P-loop containing nucleoside triphosphate hydrolases"/>
    <property type="match status" value="3"/>
</dbReference>
<keyword evidence="11 13" id="KW-0505">Motor protein</keyword>
<keyword evidence="10 15" id="KW-0175">Coiled coil</keyword>
<dbReference type="GO" id="GO:0008017">
    <property type="term" value="F:microtubule binding"/>
    <property type="evidence" value="ECO:0007669"/>
    <property type="project" value="InterPro"/>
</dbReference>
<feature type="region of interest" description="Disordered" evidence="16">
    <location>
        <begin position="1648"/>
        <end position="1677"/>
    </location>
</feature>
<keyword evidence="4" id="KW-0963">Cytoplasm</keyword>
<dbReference type="GO" id="GO:0005524">
    <property type="term" value="F:ATP binding"/>
    <property type="evidence" value="ECO:0007669"/>
    <property type="project" value="UniProtKB-UniRule"/>
</dbReference>
<keyword evidence="12" id="KW-0206">Cytoskeleton</keyword>
<feature type="region of interest" description="Disordered" evidence="16">
    <location>
        <begin position="18"/>
        <end position="50"/>
    </location>
</feature>
<feature type="binding site" evidence="13">
    <location>
        <begin position="889"/>
        <end position="896"/>
    </location>
    <ligand>
        <name>ATP</name>
        <dbReference type="ChEBI" id="CHEBI:30616"/>
    </ligand>
</feature>
<dbReference type="Pfam" id="PF00271">
    <property type="entry name" value="Helicase_C"/>
    <property type="match status" value="1"/>
</dbReference>
<dbReference type="InterPro" id="IPR056523">
    <property type="entry name" value="4HB_KIF14"/>
</dbReference>
<feature type="non-terminal residue" evidence="21">
    <location>
        <position position="1"/>
    </location>
</feature>
<dbReference type="InterPro" id="IPR014001">
    <property type="entry name" value="Helicase_ATP-bd"/>
</dbReference>
<evidence type="ECO:0000256" key="4">
    <source>
        <dbReference type="ARBA" id="ARBA00022490"/>
    </source>
</evidence>
<dbReference type="GO" id="GO:0003724">
    <property type="term" value="F:RNA helicase activity"/>
    <property type="evidence" value="ECO:0007669"/>
    <property type="project" value="UniProtKB-EC"/>
</dbReference>
<evidence type="ECO:0000256" key="13">
    <source>
        <dbReference type="PROSITE-ProRule" id="PRU00283"/>
    </source>
</evidence>
<evidence type="ECO:0000259" key="19">
    <source>
        <dbReference type="PROSITE" id="PS51194"/>
    </source>
</evidence>
<comment type="caution">
    <text evidence="21">The sequence shown here is derived from an EMBL/GenBank/DDBJ whole genome shotgun (WGS) entry which is preliminary data.</text>
</comment>
<keyword evidence="6 13" id="KW-0547">Nucleotide-binding</keyword>
<dbReference type="GO" id="GO:0003676">
    <property type="term" value="F:nucleic acid binding"/>
    <property type="evidence" value="ECO:0007669"/>
    <property type="project" value="InterPro"/>
</dbReference>
<evidence type="ECO:0000256" key="1">
    <source>
        <dbReference type="ARBA" id="ARBA00004245"/>
    </source>
</evidence>
<dbReference type="Pfam" id="PF00270">
    <property type="entry name" value="DEAD"/>
    <property type="match status" value="1"/>
</dbReference>
<evidence type="ECO:0000313" key="22">
    <source>
        <dbReference type="Proteomes" id="UP000886611"/>
    </source>
</evidence>
<dbReference type="PANTHER" id="PTHR47117">
    <property type="entry name" value="STAR-RELATED LIPID TRANSFER PROTEIN 9"/>
    <property type="match status" value="1"/>
</dbReference>
<dbReference type="PROSITE" id="PS51194">
    <property type="entry name" value="HELICASE_CTER"/>
    <property type="match status" value="1"/>
</dbReference>
<evidence type="ECO:0000256" key="10">
    <source>
        <dbReference type="ARBA" id="ARBA00023054"/>
    </source>
</evidence>
<dbReference type="FunFam" id="3.40.850.10:FF:000167">
    <property type="entry name" value="Uncharacterized protein"/>
    <property type="match status" value="1"/>
</dbReference>
<feature type="short sequence motif" description="Q motif" evidence="14">
    <location>
        <begin position="208"/>
        <end position="236"/>
    </location>
</feature>
<dbReference type="GO" id="GO:0005874">
    <property type="term" value="C:microtubule"/>
    <property type="evidence" value="ECO:0007669"/>
    <property type="project" value="UniProtKB-KW"/>
</dbReference>
<evidence type="ECO:0000256" key="2">
    <source>
        <dbReference type="ARBA" id="ARBA00009718"/>
    </source>
</evidence>
<dbReference type="GO" id="GO:0007018">
    <property type="term" value="P:microtubule-based movement"/>
    <property type="evidence" value="ECO:0007669"/>
    <property type="project" value="InterPro"/>
</dbReference>
<dbReference type="InterPro" id="IPR011545">
    <property type="entry name" value="DEAD/DEAH_box_helicase_dom"/>
</dbReference>
<organism evidence="21 22">
    <name type="scientific">Polypterus senegalus</name>
    <name type="common">Senegal bichir</name>
    <dbReference type="NCBI Taxonomy" id="55291"/>
    <lineage>
        <taxon>Eukaryota</taxon>
        <taxon>Metazoa</taxon>
        <taxon>Chordata</taxon>
        <taxon>Craniata</taxon>
        <taxon>Vertebrata</taxon>
        <taxon>Euteleostomi</taxon>
        <taxon>Actinopterygii</taxon>
        <taxon>Polypteriformes</taxon>
        <taxon>Polypteridae</taxon>
        <taxon>Polypterus</taxon>
    </lineage>
</organism>
<evidence type="ECO:0000256" key="3">
    <source>
        <dbReference type="ARBA" id="ARBA00012552"/>
    </source>
</evidence>
<sequence>MFVPRTLKVKHSFDNTNQASKKLKVSQDDVENNKTIQQSQHPSLKDTFTPTESECGLQEEKIELEETLAKNAFLTENLHHKQEGFPVEEDPVKSFKKNQRWPEPGEPVCVLCGRYGEYICDTTDSDVCSLECKAENLTRAGLLLNIARTPSDSGNQGKSSLVTPLDSDDVLVYQEDPFISSLSEEQIQQLRHDLGIVVHGEGVNRPIVEFIHCGFPEILNENLKRAGYEVPTPVQMQMIPVGLAGRDVIASADTGSGKTAGFLLPVLVRALEETQGKMNHATAALILTPTRELAIQIEGQAKELARGLCNMRTALLVGGMPLPQQLHRLKQNIKIIIATPGRLLDILKQQVIQMNGIKVVVIDEADTMLKMGFQQQVLDILNQIPEQYQTLLTSATIPASIEQLAQEILQNPVRVILGEKNRPCSNVRQIILWVEEPSKKKKLFEILNGLLHGEYDVVISTGVLGRGLDLVNVKLVVNFDMPSSMDEYVHQQSESFKRTESTQKEMNATYVISATKKSGVTVEKSKIEERLMLQKRKMGSKGAPVCMDVTSENEIKVPEKKLSLQRRTRMGFTDKTNEGKEEVTNDKPNEISNLVQPAKSKLAPATNSGVQISSVLVQRSGSFQSPSIKGIVNRAAVRVDSNSREPRGMENSEKCKIESVSRVFSTPTKRATVATPNAKETNEKISKQNSDKGTNLKSRSIERSRTPGQANRQSAILHSKSRTPSQNDRVPVKTLAKNFGPCLQETTQSKRTAGWNLLTQGRDVITSSQGTPGKGVLVNEDLSQQTKTVARDNLKTENSAVTVAVRVRPFNNREKMESAKQVIFVEGEEIIVHHPDSKQSHSFVYDLSFYSFDKSHPNFASQSTVYEKLAQPLLNWAFEGYNTCIFAYGQTGSGKSYTMMGFTDEEGVTPRFCENLFGRMKNSNTKQVTVNLEMSYFEVYNEKIHDLLVVKDESGQKKQPSWLELGNKQRATAATGMNDKSSRSHSVFTLVMTQTKTEFVEEEEHDHSITSRINLVDLAGSERCSTAQTSGERLKEGVSINKSLLTLGKVISALSEQSQTKKNVFIPYRESVLTWLLKESLGGNSKTAMIATISPAASNVEETLSTLRYARQARMIINNAKVNEDTNAKLIRELKAEVEKLKAAQMNTKDMEPETVKLFKQEIETLKMQLKQQEKEMAEAHRTWREKLDEAEKRKREETKELQKAGVTFQMDNRLPNLVNLNEDPQLSEMLLYMIKEGQTKVGKYKPNSFHDIQLSGVLIADDHWCIFIPDQNQWTSMKLSVMIQEANAISRKLGKHTIFSRHEISEKGCENGKELLQVQVQNTKLGITTFWSLEKFESSLAVMRELDQGEVGRKGDDIFYDPADEWEPDISMTSAASSSSSLSRRSKPSARSSVPESALPKICKDLIGSTIAKLKKCDQTQESIADRAIIDVLTINSGVNNISKCYEQLDEETQENLFAASREAQFHLIQITLSLERLALSIMQWFSNIKSCLCFTSSVAEELHEELRKVGGYLQLLIQSTVAVALCEGVKKGVACLYKDLASNSMEHTLQLQRNTEALCLSAKNIDDCIRTTYGLLAHSLPTSTMRDMSSARRNLDSAVKSLTVIYDQLYTDKDLSSTGLVQTFKKQFAASDSSLLHTSVLRSTEHPEAQIDHPASTSPLGIQGGQQPKPAVTPKIWRDGGRQLLYDTTSPRTLDGSPPGLQRCLGFPQGFMGAGV</sequence>
<accession>A0A8X7X8D7</accession>
<name>A0A8X7X8D7_POLSE</name>
<dbReference type="CDD" id="cd23022">
    <property type="entry name" value="zf-HIT_DDX59"/>
    <property type="match status" value="1"/>
</dbReference>
<dbReference type="InterPro" id="IPR001650">
    <property type="entry name" value="Helicase_C-like"/>
</dbReference>
<dbReference type="SMART" id="SM00487">
    <property type="entry name" value="DEXDc"/>
    <property type="match status" value="1"/>
</dbReference>
<feature type="region of interest" description="Disordered" evidence="16">
    <location>
        <begin position="1373"/>
        <end position="1397"/>
    </location>
</feature>
<dbReference type="EMBL" id="JAATIS010004524">
    <property type="protein sequence ID" value="KAG2461837.1"/>
    <property type="molecule type" value="Genomic_DNA"/>
</dbReference>
<evidence type="ECO:0000256" key="15">
    <source>
        <dbReference type="SAM" id="Coils"/>
    </source>
</evidence>
<dbReference type="InterPro" id="IPR027417">
    <property type="entry name" value="P-loop_NTPase"/>
</dbReference>
<feature type="compositionally biased region" description="Basic and acidic residues" evidence="16">
    <location>
        <begin position="680"/>
        <end position="690"/>
    </location>
</feature>
<keyword evidence="5" id="KW-0493">Microtubule</keyword>
<dbReference type="Gene3D" id="2.60.200.20">
    <property type="match status" value="1"/>
</dbReference>
<dbReference type="PROSITE" id="PS00411">
    <property type="entry name" value="KINESIN_MOTOR_1"/>
    <property type="match status" value="1"/>
</dbReference>
<dbReference type="InterPro" id="IPR001752">
    <property type="entry name" value="Kinesin_motor_dom"/>
</dbReference>
<feature type="compositionally biased region" description="Polar residues" evidence="16">
    <location>
        <begin position="33"/>
        <end position="50"/>
    </location>
</feature>
<feature type="domain" description="Kinesin motor" evidence="17">
    <location>
        <begin position="800"/>
        <end position="1116"/>
    </location>
</feature>
<feature type="compositionally biased region" description="Polar residues" evidence="16">
    <location>
        <begin position="667"/>
        <end position="679"/>
    </location>
</feature>
<reference evidence="21 22" key="1">
    <citation type="journal article" date="2021" name="Cell">
        <title>Tracing the genetic footprints of vertebrate landing in non-teleost ray-finned fishes.</title>
        <authorList>
            <person name="Bi X."/>
            <person name="Wang K."/>
            <person name="Yang L."/>
            <person name="Pan H."/>
            <person name="Jiang H."/>
            <person name="Wei Q."/>
            <person name="Fang M."/>
            <person name="Yu H."/>
            <person name="Zhu C."/>
            <person name="Cai Y."/>
            <person name="He Y."/>
            <person name="Gan X."/>
            <person name="Zeng H."/>
            <person name="Yu D."/>
            <person name="Zhu Y."/>
            <person name="Jiang H."/>
            <person name="Qiu Q."/>
            <person name="Yang H."/>
            <person name="Zhang Y.E."/>
            <person name="Wang W."/>
            <person name="Zhu M."/>
            <person name="He S."/>
            <person name="Zhang G."/>
        </authorList>
    </citation>
    <scope>NUCLEOTIDE SEQUENCE [LARGE SCALE GENOMIC DNA]</scope>
    <source>
        <strain evidence="21">Bchr_013</strain>
    </source>
</reference>
<dbReference type="PANTHER" id="PTHR47117:SF7">
    <property type="entry name" value="KINESIN-LIKE PROTEIN KIF14"/>
    <property type="match status" value="1"/>
</dbReference>
<evidence type="ECO:0000256" key="7">
    <source>
        <dbReference type="ARBA" id="ARBA00022801"/>
    </source>
</evidence>
<dbReference type="InterPro" id="IPR036961">
    <property type="entry name" value="Kinesin_motor_dom_sf"/>
</dbReference>
<dbReference type="Gene3D" id="3.40.850.10">
    <property type="entry name" value="Kinesin motor domain"/>
    <property type="match status" value="2"/>
</dbReference>
<evidence type="ECO:0000313" key="21">
    <source>
        <dbReference type="EMBL" id="KAG2461837.1"/>
    </source>
</evidence>
<dbReference type="GO" id="GO:0016787">
    <property type="term" value="F:hydrolase activity"/>
    <property type="evidence" value="ECO:0007669"/>
    <property type="project" value="UniProtKB-KW"/>
</dbReference>
<dbReference type="Pfam" id="PF16183">
    <property type="entry name" value="Kinesin_assoc"/>
    <property type="match status" value="1"/>
</dbReference>
<evidence type="ECO:0000256" key="8">
    <source>
        <dbReference type="ARBA" id="ARBA00022806"/>
    </source>
</evidence>
<feature type="domain" description="Helicase ATP-binding" evidence="18">
    <location>
        <begin position="239"/>
        <end position="415"/>
    </location>
</feature>
<comment type="similarity">
    <text evidence="13">Belongs to the TRAFAC class myosin-kinesin ATPase superfamily. Kinesin family.</text>
</comment>
<dbReference type="PRINTS" id="PR00380">
    <property type="entry name" value="KINESINHEAVY"/>
</dbReference>
<dbReference type="InterPro" id="IPR007529">
    <property type="entry name" value="Znf_HIT"/>
</dbReference>
<feature type="domain" description="DEAD-box RNA helicase Q" evidence="20">
    <location>
        <begin position="208"/>
        <end position="236"/>
    </location>
</feature>
<keyword evidence="7" id="KW-0378">Hydrolase</keyword>
<feature type="region of interest" description="Disordered" evidence="16">
    <location>
        <begin position="667"/>
        <end position="728"/>
    </location>
</feature>
<dbReference type="SMART" id="SM00129">
    <property type="entry name" value="KISc"/>
    <property type="match status" value="1"/>
</dbReference>
<evidence type="ECO:0000256" key="6">
    <source>
        <dbReference type="ARBA" id="ARBA00022741"/>
    </source>
</evidence>
<gene>
    <name evidence="21" type="primary">Kif14_1</name>
    <name evidence="21" type="ORF">GTO96_0008731</name>
</gene>
<feature type="compositionally biased region" description="Polar residues" evidence="16">
    <location>
        <begin position="706"/>
        <end position="728"/>
    </location>
</feature>
<comment type="similarity">
    <text evidence="2">Belongs to the DEAD box helicase family. DDX59 subfamily.</text>
</comment>
<dbReference type="InterPro" id="IPR008984">
    <property type="entry name" value="SMAD_FHA_dom_sf"/>
</dbReference>
<keyword evidence="8" id="KW-0347">Helicase</keyword>
<dbReference type="InterPro" id="IPR014014">
    <property type="entry name" value="RNA_helicase_DEAD_Q_motif"/>
</dbReference>
<keyword evidence="22" id="KW-1185">Reference proteome</keyword>
<feature type="domain" description="Helicase C-terminal" evidence="19">
    <location>
        <begin position="376"/>
        <end position="563"/>
    </location>
</feature>
<evidence type="ECO:0000256" key="12">
    <source>
        <dbReference type="ARBA" id="ARBA00023212"/>
    </source>
</evidence>
<evidence type="ECO:0000259" key="20">
    <source>
        <dbReference type="PROSITE" id="PS51195"/>
    </source>
</evidence>
<protein>
    <recommendedName>
        <fullName evidence="3">RNA helicase</fullName>
        <ecNumber evidence="3">3.6.4.13</ecNumber>
    </recommendedName>
</protein>
<dbReference type="InterPro" id="IPR032405">
    <property type="entry name" value="Kinesin_assoc"/>
</dbReference>
<dbReference type="Gene3D" id="3.30.60.220">
    <property type="match status" value="1"/>
</dbReference>
<dbReference type="Proteomes" id="UP000886611">
    <property type="component" value="Unassembled WGS sequence"/>
</dbReference>
<dbReference type="GO" id="GO:0003777">
    <property type="term" value="F:microtubule motor activity"/>
    <property type="evidence" value="ECO:0007669"/>
    <property type="project" value="InterPro"/>
</dbReference>
<dbReference type="Gene3D" id="3.40.50.300">
    <property type="entry name" value="P-loop containing nucleotide triphosphate hydrolases"/>
    <property type="match status" value="1"/>
</dbReference>
<evidence type="ECO:0000256" key="9">
    <source>
        <dbReference type="ARBA" id="ARBA00022840"/>
    </source>
</evidence>
<dbReference type="EC" id="3.6.4.13" evidence="3"/>
<evidence type="ECO:0000256" key="16">
    <source>
        <dbReference type="SAM" id="MobiDB-lite"/>
    </source>
</evidence>
<dbReference type="PROSITE" id="PS51195">
    <property type="entry name" value="Q_MOTIF"/>
    <property type="match status" value="1"/>
</dbReference>
<evidence type="ECO:0000256" key="5">
    <source>
        <dbReference type="ARBA" id="ARBA00022701"/>
    </source>
</evidence>
<dbReference type="Pfam" id="PF00225">
    <property type="entry name" value="Kinesin"/>
    <property type="match status" value="2"/>
</dbReference>
<dbReference type="PROSITE" id="PS51192">
    <property type="entry name" value="HELICASE_ATP_BIND_1"/>
    <property type="match status" value="1"/>
</dbReference>
<feature type="compositionally biased region" description="Low complexity" evidence="16">
    <location>
        <begin position="1375"/>
        <end position="1394"/>
    </location>
</feature>
<dbReference type="Pfam" id="PF23313">
    <property type="entry name" value="4HB_KIF14"/>
    <property type="match status" value="1"/>
</dbReference>
<dbReference type="PROSITE" id="PS50067">
    <property type="entry name" value="KINESIN_MOTOR_2"/>
    <property type="match status" value="1"/>
</dbReference>
<evidence type="ECO:0000256" key="14">
    <source>
        <dbReference type="PROSITE-ProRule" id="PRU00552"/>
    </source>
</evidence>
<evidence type="ECO:0000259" key="17">
    <source>
        <dbReference type="PROSITE" id="PS50067"/>
    </source>
</evidence>